<feature type="compositionally biased region" description="Basic and acidic residues" evidence="1">
    <location>
        <begin position="71"/>
        <end position="93"/>
    </location>
</feature>
<comment type="caution">
    <text evidence="2">The sequence shown here is derived from an EMBL/GenBank/DDBJ whole genome shotgun (WGS) entry which is preliminary data.</text>
</comment>
<name>A0AAV5US66_9BILA</name>
<protein>
    <submittedName>
        <fullName evidence="2">Uncharacterized protein</fullName>
    </submittedName>
</protein>
<evidence type="ECO:0000256" key="1">
    <source>
        <dbReference type="SAM" id="MobiDB-lite"/>
    </source>
</evidence>
<sequence>QVTDDFEEQQRGINADTNSSNSNSQNAKKEGAVRDAQHRGLSQGHNVDKKNGSKKKSTTLSSEAPQECVSTEEHRGLDLQNTDEKNRKAVESK</sequence>
<evidence type="ECO:0000313" key="3">
    <source>
        <dbReference type="Proteomes" id="UP001432322"/>
    </source>
</evidence>
<feature type="compositionally biased region" description="Basic and acidic residues" evidence="1">
    <location>
        <begin position="27"/>
        <end position="38"/>
    </location>
</feature>
<evidence type="ECO:0000313" key="2">
    <source>
        <dbReference type="EMBL" id="GMT09134.1"/>
    </source>
</evidence>
<keyword evidence="3" id="KW-1185">Reference proteome</keyword>
<feature type="non-terminal residue" evidence="2">
    <location>
        <position position="1"/>
    </location>
</feature>
<dbReference type="AlphaFoldDB" id="A0AAV5US66"/>
<dbReference type="Proteomes" id="UP001432322">
    <property type="component" value="Unassembled WGS sequence"/>
</dbReference>
<feature type="non-terminal residue" evidence="2">
    <location>
        <position position="93"/>
    </location>
</feature>
<gene>
    <name evidence="2" type="ORF">PFISCL1PPCAC_431</name>
</gene>
<accession>A0AAV5US66</accession>
<reference evidence="2" key="1">
    <citation type="submission" date="2023-10" db="EMBL/GenBank/DDBJ databases">
        <title>Genome assembly of Pristionchus species.</title>
        <authorList>
            <person name="Yoshida K."/>
            <person name="Sommer R.J."/>
        </authorList>
    </citation>
    <scope>NUCLEOTIDE SEQUENCE</scope>
    <source>
        <strain evidence="2">RS5133</strain>
    </source>
</reference>
<dbReference type="EMBL" id="BTSY01000001">
    <property type="protein sequence ID" value="GMT09134.1"/>
    <property type="molecule type" value="Genomic_DNA"/>
</dbReference>
<organism evidence="2 3">
    <name type="scientific">Pristionchus fissidentatus</name>
    <dbReference type="NCBI Taxonomy" id="1538716"/>
    <lineage>
        <taxon>Eukaryota</taxon>
        <taxon>Metazoa</taxon>
        <taxon>Ecdysozoa</taxon>
        <taxon>Nematoda</taxon>
        <taxon>Chromadorea</taxon>
        <taxon>Rhabditida</taxon>
        <taxon>Rhabditina</taxon>
        <taxon>Diplogasteromorpha</taxon>
        <taxon>Diplogasteroidea</taxon>
        <taxon>Neodiplogasteridae</taxon>
        <taxon>Pristionchus</taxon>
    </lineage>
</organism>
<feature type="region of interest" description="Disordered" evidence="1">
    <location>
        <begin position="1"/>
        <end position="93"/>
    </location>
</feature>
<proteinExistence type="predicted"/>